<dbReference type="Proteomes" id="UP001596052">
    <property type="component" value="Unassembled WGS sequence"/>
</dbReference>
<comment type="caution">
    <text evidence="1">The sequence shown here is derived from an EMBL/GenBank/DDBJ whole genome shotgun (WGS) entry which is preliminary data.</text>
</comment>
<proteinExistence type="predicted"/>
<gene>
    <name evidence="1" type="ORF">ACFQDI_18885</name>
</gene>
<reference evidence="2" key="1">
    <citation type="journal article" date="2019" name="Int. J. Syst. Evol. Microbiol.">
        <title>The Global Catalogue of Microorganisms (GCM) 10K type strain sequencing project: providing services to taxonomists for standard genome sequencing and annotation.</title>
        <authorList>
            <consortium name="The Broad Institute Genomics Platform"/>
            <consortium name="The Broad Institute Genome Sequencing Center for Infectious Disease"/>
            <person name="Wu L."/>
            <person name="Ma J."/>
        </authorList>
    </citation>
    <scope>NUCLEOTIDE SEQUENCE [LARGE SCALE GENOMIC DNA]</scope>
    <source>
        <strain evidence="2">CGMCC 4.1469</strain>
    </source>
</reference>
<protein>
    <submittedName>
        <fullName evidence="1">Uncharacterized protein</fullName>
    </submittedName>
</protein>
<evidence type="ECO:0000313" key="1">
    <source>
        <dbReference type="EMBL" id="MFC5456940.1"/>
    </source>
</evidence>
<accession>A0ABW0KUN7</accession>
<organism evidence="1 2">
    <name type="scientific">Prosthecobacter fluviatilis</name>
    <dbReference type="NCBI Taxonomy" id="445931"/>
    <lineage>
        <taxon>Bacteria</taxon>
        <taxon>Pseudomonadati</taxon>
        <taxon>Verrucomicrobiota</taxon>
        <taxon>Verrucomicrobiia</taxon>
        <taxon>Verrucomicrobiales</taxon>
        <taxon>Verrucomicrobiaceae</taxon>
        <taxon>Prosthecobacter</taxon>
    </lineage>
</organism>
<dbReference type="RefSeq" id="WP_377169706.1">
    <property type="nucleotide sequence ID" value="NZ_JBHSMQ010000007.1"/>
</dbReference>
<dbReference type="EMBL" id="JBHSMQ010000007">
    <property type="protein sequence ID" value="MFC5456940.1"/>
    <property type="molecule type" value="Genomic_DNA"/>
</dbReference>
<keyword evidence="2" id="KW-1185">Reference proteome</keyword>
<evidence type="ECO:0000313" key="2">
    <source>
        <dbReference type="Proteomes" id="UP001596052"/>
    </source>
</evidence>
<sequence>MVLLFALAGVLVYRLFYEDDYPAPPIRPRPKAVQLTQQQEASLSDWGRKIASLASEDLGQELSPMHDRDAIAALVLDGIDGKEVRQTLDEAIRFAVSYKAGGFLAQACGHPVHFLRVCTRAGFPAVTLRVDYENGLIGYMDVLLQPAGGQFKIIDVYNYLSGECRTEDFRCNMVAFFVARHSEIISKWLDSWNLKKEDAEYLLLLIKARRKGDEEEILAVCDQAPGHLRNNRLVFFTRTQVLQRLSISNPRYERLSFEAMQNPPRMPETPHVLELMLIPKLLASFDYQTADDAVGKVMAVIGDDAYLMCLRAEIKFNLMDMEAARALLRRAAELEPDLPLLEEKKRELKFPQKSEC</sequence>
<name>A0ABW0KUN7_9BACT</name>